<evidence type="ECO:0000313" key="1">
    <source>
        <dbReference type="EnsemblMetazoa" id="AFUN018975-PA"/>
    </source>
</evidence>
<dbReference type="VEuPathDB" id="VectorBase:AFUN018975"/>
<name>A0A4Y0BDM9_ANOFN</name>
<accession>A0A4Y0BDM9</accession>
<organism evidence="1">
    <name type="scientific">Anopheles funestus</name>
    <name type="common">African malaria mosquito</name>
    <dbReference type="NCBI Taxonomy" id="62324"/>
    <lineage>
        <taxon>Eukaryota</taxon>
        <taxon>Metazoa</taxon>
        <taxon>Ecdysozoa</taxon>
        <taxon>Arthropoda</taxon>
        <taxon>Hexapoda</taxon>
        <taxon>Insecta</taxon>
        <taxon>Pterygota</taxon>
        <taxon>Neoptera</taxon>
        <taxon>Endopterygota</taxon>
        <taxon>Diptera</taxon>
        <taxon>Nematocera</taxon>
        <taxon>Culicoidea</taxon>
        <taxon>Culicidae</taxon>
        <taxon>Anophelinae</taxon>
        <taxon>Anopheles</taxon>
    </lineage>
</organism>
<sequence>MFATGKSHLLELVSRLHSIMAIRRDTGCVGRYRNRPKAARQPADLAAPLQVLRGGNSVKNFLQNHHLPEARVQIDTDVRDDDPDLDAASAAYRVRWHPLAAETTLDRIEPQQPTVGGRILMRVFETSRLRNRNKRYGIASGWSLLIESIEPPYDSRTAYGQKT</sequence>
<proteinExistence type="predicted"/>
<protein>
    <submittedName>
        <fullName evidence="1">Uncharacterized protein</fullName>
    </submittedName>
</protein>
<reference evidence="1" key="1">
    <citation type="submission" date="2020-05" db="UniProtKB">
        <authorList>
            <consortium name="EnsemblMetazoa"/>
        </authorList>
    </citation>
    <scope>IDENTIFICATION</scope>
    <source>
        <strain evidence="1">FUMOZ</strain>
    </source>
</reference>
<dbReference type="AlphaFoldDB" id="A0A4Y0BDM9"/>
<dbReference type="EnsemblMetazoa" id="AFUN018975-RA">
    <property type="protein sequence ID" value="AFUN018975-PA"/>
    <property type="gene ID" value="AFUN018975"/>
</dbReference>